<accession>A0A2J5IA24</accession>
<organism evidence="2 3">
    <name type="scientific">Aspergillus taichungensis</name>
    <dbReference type="NCBI Taxonomy" id="482145"/>
    <lineage>
        <taxon>Eukaryota</taxon>
        <taxon>Fungi</taxon>
        <taxon>Dikarya</taxon>
        <taxon>Ascomycota</taxon>
        <taxon>Pezizomycotina</taxon>
        <taxon>Eurotiomycetes</taxon>
        <taxon>Eurotiomycetidae</taxon>
        <taxon>Eurotiales</taxon>
        <taxon>Aspergillaceae</taxon>
        <taxon>Aspergillus</taxon>
        <taxon>Aspergillus subgen. Circumdati</taxon>
    </lineage>
</organism>
<sequence>MTSYAVPIGCPTIGGRRRWKRHKKLRLESDRAKPLPAIRKRALTPPLPPLPARFAGIFPFRKDRQIREQARDRDQHQSALFAKLPREVRILIYREVLAPKDNPGLHVACADARLLSRRCRDEAAPVLGWWHTCWSSYQKRDGTTGRRSSGEGYYPEQNSPYAIRMGLLQSCRRIYTESIDILYSENVISFCQTRTVAEFQRTILPHRLHKVRSLHLALPLLLLWFGGRFQCCKELSPLDIPFYWEEAWQTIPKFTSLQSLRVSLRKRASSESDPDIDGLVHLMKSMVPIKIPEYVVDFYWPVEVHTLVSMLGNEVPFEIRINEPVYY</sequence>
<dbReference type="AlphaFoldDB" id="A0A2J5IA24"/>
<protein>
    <recommendedName>
        <fullName evidence="1">DUF7730 domain-containing protein</fullName>
    </recommendedName>
</protein>
<feature type="domain" description="DUF7730" evidence="1">
    <location>
        <begin position="74"/>
        <end position="270"/>
    </location>
</feature>
<proteinExistence type="predicted"/>
<dbReference type="Pfam" id="PF24864">
    <property type="entry name" value="DUF7730"/>
    <property type="match status" value="1"/>
</dbReference>
<evidence type="ECO:0000313" key="2">
    <source>
        <dbReference type="EMBL" id="PLN86920.1"/>
    </source>
</evidence>
<evidence type="ECO:0000259" key="1">
    <source>
        <dbReference type="Pfam" id="PF24864"/>
    </source>
</evidence>
<name>A0A2J5IA24_9EURO</name>
<evidence type="ECO:0000313" key="3">
    <source>
        <dbReference type="Proteomes" id="UP000235023"/>
    </source>
</evidence>
<dbReference type="PANTHER" id="PTHR38790">
    <property type="entry name" value="2EXR DOMAIN-CONTAINING PROTEIN-RELATED"/>
    <property type="match status" value="1"/>
</dbReference>
<dbReference type="EMBL" id="KZ559496">
    <property type="protein sequence ID" value="PLN86920.1"/>
    <property type="molecule type" value="Genomic_DNA"/>
</dbReference>
<gene>
    <name evidence="2" type="ORF">BDW42DRAFT_198379</name>
</gene>
<dbReference type="OrthoDB" id="4757095at2759"/>
<dbReference type="Proteomes" id="UP000235023">
    <property type="component" value="Unassembled WGS sequence"/>
</dbReference>
<reference evidence="3" key="1">
    <citation type="submission" date="2017-12" db="EMBL/GenBank/DDBJ databases">
        <authorList>
            <consortium name="DOE Joint Genome Institute"/>
            <person name="Mondo S.J."/>
            <person name="Kjaerbolling I."/>
            <person name="Vesth T.C."/>
            <person name="Frisvad J.C."/>
            <person name="Nybo J.L."/>
            <person name="Theobald S."/>
            <person name="Kuo A."/>
            <person name="Bowyer P."/>
            <person name="Matsuda Y."/>
            <person name="Lyhne E.K."/>
            <person name="Kogle M.E."/>
            <person name="Clum A."/>
            <person name="Lipzen A."/>
            <person name="Salamov A."/>
            <person name="Ngan C.Y."/>
            <person name="Daum C."/>
            <person name="Chiniquy J."/>
            <person name="Barry K."/>
            <person name="LaButti K."/>
            <person name="Haridas S."/>
            <person name="Simmons B.A."/>
            <person name="Magnuson J.K."/>
            <person name="Mortensen U.H."/>
            <person name="Larsen T.O."/>
            <person name="Grigoriev I.V."/>
            <person name="Baker S.E."/>
            <person name="Andersen M.R."/>
            <person name="Nordberg H.P."/>
            <person name="Cantor M.N."/>
            <person name="Hua S.X."/>
        </authorList>
    </citation>
    <scope>NUCLEOTIDE SEQUENCE [LARGE SCALE GENOMIC DNA]</scope>
    <source>
        <strain evidence="3">IBT 19404</strain>
    </source>
</reference>
<dbReference type="InterPro" id="IPR056632">
    <property type="entry name" value="DUF7730"/>
</dbReference>
<keyword evidence="3" id="KW-1185">Reference proteome</keyword>